<organism evidence="1 2">
    <name type="scientific">Candidatus Gottesmanbacteria bacterium RBG_16_52_11</name>
    <dbReference type="NCBI Taxonomy" id="1798374"/>
    <lineage>
        <taxon>Bacteria</taxon>
        <taxon>Candidatus Gottesmaniibacteriota</taxon>
    </lineage>
</organism>
<comment type="caution">
    <text evidence="1">The sequence shown here is derived from an EMBL/GenBank/DDBJ whole genome shotgun (WGS) entry which is preliminary data.</text>
</comment>
<accession>A0A1F5YR77</accession>
<dbReference type="EMBL" id="MFJD01000007">
    <property type="protein sequence ID" value="OGG02573.1"/>
    <property type="molecule type" value="Genomic_DNA"/>
</dbReference>
<evidence type="ECO:0000313" key="2">
    <source>
        <dbReference type="Proteomes" id="UP000178448"/>
    </source>
</evidence>
<evidence type="ECO:0000313" key="1">
    <source>
        <dbReference type="EMBL" id="OGG02573.1"/>
    </source>
</evidence>
<dbReference type="STRING" id="1798374.A2Z33_02170"/>
<dbReference type="AlphaFoldDB" id="A0A1F5YR77"/>
<dbReference type="Proteomes" id="UP000178448">
    <property type="component" value="Unassembled WGS sequence"/>
</dbReference>
<reference evidence="1 2" key="1">
    <citation type="journal article" date="2016" name="Nat. Commun.">
        <title>Thousands of microbial genomes shed light on interconnected biogeochemical processes in an aquifer system.</title>
        <authorList>
            <person name="Anantharaman K."/>
            <person name="Brown C.T."/>
            <person name="Hug L.A."/>
            <person name="Sharon I."/>
            <person name="Castelle C.J."/>
            <person name="Probst A.J."/>
            <person name="Thomas B.C."/>
            <person name="Singh A."/>
            <person name="Wilkins M.J."/>
            <person name="Karaoz U."/>
            <person name="Brodie E.L."/>
            <person name="Williams K.H."/>
            <person name="Hubbard S.S."/>
            <person name="Banfield J.F."/>
        </authorList>
    </citation>
    <scope>NUCLEOTIDE SEQUENCE [LARGE SCALE GENOMIC DNA]</scope>
</reference>
<name>A0A1F5YR77_9BACT</name>
<proteinExistence type="predicted"/>
<sequence length="90" mass="10033">MYRATVRYLYERFGGSDFTDAGTRAEICSFLAGFEPGSFFGGWGALTYTREKWEDDFGSDWLTGMEALMAQVAGDTYGYVPEAGETEVHD</sequence>
<gene>
    <name evidence="1" type="ORF">A2Z33_02170</name>
</gene>
<protein>
    <submittedName>
        <fullName evidence="1">Uncharacterized protein</fullName>
    </submittedName>
</protein>